<evidence type="ECO:0000313" key="3">
    <source>
        <dbReference type="Proteomes" id="UP001284537"/>
    </source>
</evidence>
<dbReference type="Pfam" id="PF05685">
    <property type="entry name" value="Uma2"/>
    <property type="match status" value="1"/>
</dbReference>
<keyword evidence="2" id="KW-0540">Nuclease</keyword>
<feature type="domain" description="Putative restriction endonuclease" evidence="1">
    <location>
        <begin position="26"/>
        <end position="174"/>
    </location>
</feature>
<dbReference type="GO" id="GO:0004519">
    <property type="term" value="F:endonuclease activity"/>
    <property type="evidence" value="ECO:0007669"/>
    <property type="project" value="UniProtKB-KW"/>
</dbReference>
<evidence type="ECO:0000313" key="2">
    <source>
        <dbReference type="EMBL" id="MDX8126912.1"/>
    </source>
</evidence>
<dbReference type="InterPro" id="IPR008538">
    <property type="entry name" value="Uma2"/>
</dbReference>
<protein>
    <submittedName>
        <fullName evidence="2">Uma2 family endonuclease</fullName>
    </submittedName>
</protein>
<dbReference type="PANTHER" id="PTHR36558">
    <property type="entry name" value="GLR1098 PROTEIN"/>
    <property type="match status" value="1"/>
</dbReference>
<evidence type="ECO:0000259" key="1">
    <source>
        <dbReference type="Pfam" id="PF05685"/>
    </source>
</evidence>
<dbReference type="RefSeq" id="WP_319960972.1">
    <property type="nucleotide sequence ID" value="NZ_JAXARY010000004.1"/>
</dbReference>
<dbReference type="Proteomes" id="UP001284537">
    <property type="component" value="Unassembled WGS sequence"/>
</dbReference>
<proteinExistence type="predicted"/>
<dbReference type="InterPro" id="IPR011335">
    <property type="entry name" value="Restrct_endonuc-II-like"/>
</dbReference>
<dbReference type="PANTHER" id="PTHR36558:SF1">
    <property type="entry name" value="RESTRICTION ENDONUCLEASE DOMAIN-CONTAINING PROTEIN-RELATED"/>
    <property type="match status" value="1"/>
</dbReference>
<keyword evidence="2" id="KW-0378">Hydrolase</keyword>
<name>A0ABU4UD91_9GAMM</name>
<sequence length="210" mass="24044">MNTHSPHSTEPAMTLQSSESFMTEAQYLASERVSETKHEYLDGRVLAMAGANHNHSRISANVLGEFRSHLKGRPCEAFMADTKVKAGQNYFYPDVVVDCTNAAGDADFLTSPLLIVEVLSNSTRKIDTTKKLLYYINIPALEEYVLIEQDIVSIIVMRRKRDWRSEYYYLGDRVTFDSIQLTLSVEDIYDRVDNDDLIQFEQAKFDTDHQ</sequence>
<gene>
    <name evidence="2" type="ORF">QLH52_06430</name>
</gene>
<dbReference type="Gene3D" id="3.90.1570.10">
    <property type="entry name" value="tt1808, chain A"/>
    <property type="match status" value="1"/>
</dbReference>
<keyword evidence="2" id="KW-0255">Endonuclease</keyword>
<dbReference type="CDD" id="cd06260">
    <property type="entry name" value="DUF820-like"/>
    <property type="match status" value="1"/>
</dbReference>
<dbReference type="SUPFAM" id="SSF52980">
    <property type="entry name" value="Restriction endonuclease-like"/>
    <property type="match status" value="1"/>
</dbReference>
<reference evidence="2 3" key="1">
    <citation type="submission" date="2023-11" db="EMBL/GenBank/DDBJ databases">
        <authorList>
            <person name="Ouyang M.-Y."/>
        </authorList>
    </citation>
    <scope>NUCLEOTIDE SEQUENCE [LARGE SCALE GENOMIC DNA]</scope>
    <source>
        <strain evidence="2 3">OY6</strain>
    </source>
</reference>
<dbReference type="EMBL" id="JAXARY010000004">
    <property type="protein sequence ID" value="MDX8126912.1"/>
    <property type="molecule type" value="Genomic_DNA"/>
</dbReference>
<comment type="caution">
    <text evidence="2">The sequence shown here is derived from an EMBL/GenBank/DDBJ whole genome shotgun (WGS) entry which is preliminary data.</text>
</comment>
<dbReference type="InterPro" id="IPR012296">
    <property type="entry name" value="Nuclease_put_TT1808"/>
</dbReference>
<accession>A0ABU4UD91</accession>
<keyword evidence="3" id="KW-1185">Reference proteome</keyword>
<organism evidence="2 3">
    <name type="scientific">Methylomonas defluvii</name>
    <dbReference type="NCBI Taxonomy" id="3045149"/>
    <lineage>
        <taxon>Bacteria</taxon>
        <taxon>Pseudomonadati</taxon>
        <taxon>Pseudomonadota</taxon>
        <taxon>Gammaproteobacteria</taxon>
        <taxon>Methylococcales</taxon>
        <taxon>Methylococcaceae</taxon>
        <taxon>Methylomonas</taxon>
    </lineage>
</organism>